<dbReference type="RefSeq" id="WP_119319504.1">
    <property type="nucleotide sequence ID" value="NZ_AP025739.1"/>
</dbReference>
<organism evidence="1 2">
    <name type="scientific">Capsulimonas corticalis</name>
    <dbReference type="NCBI Taxonomy" id="2219043"/>
    <lineage>
        <taxon>Bacteria</taxon>
        <taxon>Bacillati</taxon>
        <taxon>Armatimonadota</taxon>
        <taxon>Armatimonadia</taxon>
        <taxon>Capsulimonadales</taxon>
        <taxon>Capsulimonadaceae</taxon>
        <taxon>Capsulimonas</taxon>
    </lineage>
</organism>
<dbReference type="Pfam" id="PF20736">
    <property type="entry name" value="Glyco_hydro127M"/>
    <property type="match status" value="1"/>
</dbReference>
<accession>A0A402CQ73</accession>
<dbReference type="PANTHER" id="PTHR43465:SF2">
    <property type="entry name" value="DUF1680 DOMAIN PROTEIN (AFU_ORTHOLOGUE AFUA_1G08910)"/>
    <property type="match status" value="1"/>
</dbReference>
<evidence type="ECO:0000313" key="1">
    <source>
        <dbReference type="EMBL" id="BDI32798.1"/>
    </source>
</evidence>
<gene>
    <name evidence="1" type="ORF">CCAX7_48490</name>
</gene>
<dbReference type="KEGG" id="ccot:CCAX7_48490"/>
<dbReference type="InterPro" id="IPR049174">
    <property type="entry name" value="Beta-AFase-like"/>
</dbReference>
<dbReference type="EMBL" id="AP025739">
    <property type="protein sequence ID" value="BDI32798.1"/>
    <property type="molecule type" value="Genomic_DNA"/>
</dbReference>
<dbReference type="PANTHER" id="PTHR43465">
    <property type="entry name" value="DUF1680 DOMAIN PROTEIN (AFU_ORTHOLOGUE AFUA_1G08910)"/>
    <property type="match status" value="1"/>
</dbReference>
<dbReference type="InterPro" id="IPR012878">
    <property type="entry name" value="Beta-AFase-like_GH127_cat"/>
</dbReference>
<reference evidence="1 2" key="1">
    <citation type="journal article" date="2019" name="Int. J. Syst. Evol. Microbiol.">
        <title>Capsulimonas corticalis gen. nov., sp. nov., an aerobic capsulated bacterium, of a novel bacterial order, Capsulimonadales ord. nov., of the class Armatimonadia of the phylum Armatimonadetes.</title>
        <authorList>
            <person name="Li J."/>
            <person name="Kudo C."/>
            <person name="Tonouchi A."/>
        </authorList>
    </citation>
    <scope>NUCLEOTIDE SEQUENCE [LARGE SCALE GENOMIC DNA]</scope>
    <source>
        <strain evidence="1 2">AX-7</strain>
    </source>
</reference>
<keyword evidence="2" id="KW-1185">Reference proteome</keyword>
<dbReference type="InterPro" id="IPR008928">
    <property type="entry name" value="6-hairpin_glycosidase_sf"/>
</dbReference>
<dbReference type="AlphaFoldDB" id="A0A402CQ73"/>
<name>A0A402CQ73_9BACT</name>
<evidence type="ECO:0000313" key="2">
    <source>
        <dbReference type="Proteomes" id="UP000287394"/>
    </source>
</evidence>
<proteinExistence type="predicted"/>
<dbReference type="SUPFAM" id="SSF48208">
    <property type="entry name" value="Six-hairpin glycosidases"/>
    <property type="match status" value="1"/>
</dbReference>
<dbReference type="InterPro" id="IPR049046">
    <property type="entry name" value="Beta-AFase-like_GH127_middle"/>
</dbReference>
<dbReference type="Proteomes" id="UP000287394">
    <property type="component" value="Chromosome"/>
</dbReference>
<dbReference type="Gene3D" id="2.60.120.260">
    <property type="entry name" value="Galactose-binding domain-like"/>
    <property type="match status" value="1"/>
</dbReference>
<dbReference type="GO" id="GO:0005975">
    <property type="term" value="P:carbohydrate metabolic process"/>
    <property type="evidence" value="ECO:0007669"/>
    <property type="project" value="InterPro"/>
</dbReference>
<dbReference type="OrthoDB" id="9757939at2"/>
<sequence length="819" mass="90149">MLRRQFIQGCFTVAAAMTAAPLAGRAAGAKGAVRDPKKSRALTAVPIRHVTIHDDFWSPKLAVWRGVTINDCFDKFEKTGALDNFDRVAARAEGGHHGDPWWDGLIYEMIAAASDFLIAQPDPALEKRLDGYIDRIAAAAAVDPDGYLHTAVTLSHVAARWSDPSAPGDMHDDRFPHTVYNAGCLVEAGVHHYQATGKTKLLDVATRMANYMCRIMGPPPRQNIIPGHAIAELAFVELYLLYRDDPKLKARIGQKVDEKRYLELAEYWIENRGNHAGRADMGVYDQDDRSALFQPTMEGHAVRSALLAAGIALAASVNGRPEYYATAQRWWSNMVAAKMYVTGGLGAIPSTEGFGPDYELPNFGYAETCAAVGGAFFSRNLGLATGQAEYFDVLERELYNGALCGVSVAGTSYFYTNYLASGPERRRWDWDGCPCCPPMFLKLMGALPGGVYATDLDGVYVNLFTGSEAKIAQDGWDVTLRQTTGYPWNGGVRLDLAPKKPARFALSLRVPAWSSEASFRVNGKSVTPSIVRGYARIERTWRAGDSVEMNLPMPARRLKADPRIAADVGRVALMCGPIVYCLEGLDNGGHVESLVLAPSSVIRAEHRPDLLGGVTVLRGDAHVARARMTAAHPEGEPAAEAATFTALPFYTNTNREPTHMAVWIADDRQYALPLTTAAAATPSASRCNPSDTVWALNNARQPRASDDETIPRFTWWDHRGTSEWVQYDFPSAQEISGVEVYWWDEECVHRDCRVPQSWSLQYQDGGEWRSVEATSPYGVEVDKFNRVTFPSIRTTALRLVAQMQTGWSAGILQWRVLEG</sequence>
<dbReference type="InterPro" id="IPR049049">
    <property type="entry name" value="Beta-AFase-like_GH127_C"/>
</dbReference>
<protein>
    <submittedName>
        <fullName evidence="1">Uncharacterized protein</fullName>
    </submittedName>
</protein>
<dbReference type="Pfam" id="PF20737">
    <property type="entry name" value="Glyco_hydro127C"/>
    <property type="match status" value="1"/>
</dbReference>
<dbReference type="Pfam" id="PF07944">
    <property type="entry name" value="Beta-AFase-like_GH127_cat"/>
    <property type="match status" value="1"/>
</dbReference>